<name>A0A177TZD8_9BASI</name>
<dbReference type="Proteomes" id="UP000077521">
    <property type="component" value="Unassembled WGS sequence"/>
</dbReference>
<feature type="compositionally biased region" description="Polar residues" evidence="1">
    <location>
        <begin position="167"/>
        <end position="181"/>
    </location>
</feature>
<dbReference type="InterPro" id="IPR013240">
    <property type="entry name" value="DNA-dir_RNA_pol1_su_RPA34"/>
</dbReference>
<feature type="compositionally biased region" description="Basic and acidic residues" evidence="1">
    <location>
        <begin position="242"/>
        <end position="251"/>
    </location>
</feature>
<reference evidence="2" key="1">
    <citation type="submission" date="2016-04" db="EMBL/GenBank/DDBJ databases">
        <authorList>
            <person name="Nguyen H.D."/>
            <person name="Samba Siva P."/>
            <person name="Cullis J."/>
            <person name="Levesque C.A."/>
            <person name="Hambleton S."/>
        </authorList>
    </citation>
    <scope>NUCLEOTIDE SEQUENCE</scope>
    <source>
        <strain evidence="2">DAOMC 236416</strain>
    </source>
</reference>
<proteinExistence type="predicted"/>
<evidence type="ECO:0000313" key="3">
    <source>
        <dbReference type="Proteomes" id="UP000077521"/>
    </source>
</evidence>
<feature type="region of interest" description="Disordered" evidence="1">
    <location>
        <begin position="112"/>
        <end position="258"/>
    </location>
</feature>
<reference evidence="2" key="2">
    <citation type="journal article" date="2019" name="IMA Fungus">
        <title>Genome sequencing and comparison of five Tilletia species to identify candidate genes for the detection of regulated species infecting wheat.</title>
        <authorList>
            <person name="Nguyen H.D.T."/>
            <person name="Sultana T."/>
            <person name="Kesanakurti P."/>
            <person name="Hambleton S."/>
        </authorList>
    </citation>
    <scope>NUCLEOTIDE SEQUENCE</scope>
    <source>
        <strain evidence="2">DAOMC 236416</strain>
    </source>
</reference>
<dbReference type="Gene3D" id="6.20.250.70">
    <property type="match status" value="1"/>
</dbReference>
<dbReference type="Pfam" id="PF08208">
    <property type="entry name" value="RNA_polI_A34"/>
    <property type="match status" value="1"/>
</dbReference>
<gene>
    <name evidence="2" type="ORF">A4X13_0g2599</name>
</gene>
<feature type="compositionally biased region" description="Low complexity" evidence="1">
    <location>
        <begin position="115"/>
        <end position="137"/>
    </location>
</feature>
<comment type="caution">
    <text evidence="2">The sequence shown here is derived from an EMBL/GenBank/DDBJ whole genome shotgun (WGS) entry which is preliminary data.</text>
</comment>
<dbReference type="AlphaFoldDB" id="A0A177TZD8"/>
<keyword evidence="3" id="KW-1185">Reference proteome</keyword>
<dbReference type="EMBL" id="LWDF02000127">
    <property type="protein sequence ID" value="KAE8257065.1"/>
    <property type="molecule type" value="Genomic_DNA"/>
</dbReference>
<dbReference type="GO" id="GO:0006360">
    <property type="term" value="P:transcription by RNA polymerase I"/>
    <property type="evidence" value="ECO:0007669"/>
    <property type="project" value="InterPro"/>
</dbReference>
<sequence length="258" mass="27590">MSLKNAYEPLPFASLPAIHSPNNEIILFHVPEGVDINTLDGLILHNIDSTTSTKKTITTFTTAQQQQQYEVQPVDAPPATRILVPSSSSQTELSFLNKPISRAFHIRLSHPSYRSSHAPSLSTSSSATSTSAPSSAAGVGRAASLPGARVKPEQPWDRLTGSFKPAGSNSTGPLPPSTSAHSDLPPPTTTKQEPTTHSETTDTSPSKSKKKKDPSSPSKGKKREREDEGGESSSSPKKSKGRKSEGKGEEKKKKRKSE</sequence>
<protein>
    <submittedName>
        <fullName evidence="2">Uncharacterized protein</fullName>
    </submittedName>
</protein>
<evidence type="ECO:0000256" key="1">
    <source>
        <dbReference type="SAM" id="MobiDB-lite"/>
    </source>
</evidence>
<evidence type="ECO:0000313" key="2">
    <source>
        <dbReference type="EMBL" id="KAE8257065.1"/>
    </source>
</evidence>
<organism evidence="2 3">
    <name type="scientific">Tilletia indica</name>
    <dbReference type="NCBI Taxonomy" id="43049"/>
    <lineage>
        <taxon>Eukaryota</taxon>
        <taxon>Fungi</taxon>
        <taxon>Dikarya</taxon>
        <taxon>Basidiomycota</taxon>
        <taxon>Ustilaginomycotina</taxon>
        <taxon>Exobasidiomycetes</taxon>
        <taxon>Tilletiales</taxon>
        <taxon>Tilletiaceae</taxon>
        <taxon>Tilletia</taxon>
    </lineage>
</organism>
<accession>A0A177TZD8</accession>